<evidence type="ECO:0000256" key="4">
    <source>
        <dbReference type="ARBA" id="ARBA00022679"/>
    </source>
</evidence>
<keyword evidence="5 8" id="KW-0812">Transmembrane</keyword>
<evidence type="ECO:0000256" key="7">
    <source>
        <dbReference type="ARBA" id="ARBA00023136"/>
    </source>
</evidence>
<comment type="subcellular location">
    <subcellularLocation>
        <location evidence="1">Cell membrane</location>
        <topology evidence="1">Multi-pass membrane protein</topology>
    </subcellularLocation>
</comment>
<dbReference type="PANTHER" id="PTHR33908:SF3">
    <property type="entry name" value="UNDECAPRENYL PHOSPHATE-ALPHA-4-AMINO-4-DEOXY-L-ARABINOSE ARABINOSYL TRANSFERASE"/>
    <property type="match status" value="1"/>
</dbReference>
<sequence length="480" mass="49374">MVAAVAGPALVASALGLWGVTRQGSMWRDESVTYQVAHRSLPEIVALLRDADAVHGLHYLLMHVLFGVWEGGLLTLRLPSVAAVAVAAGLVAATGVRLTGRPAVGLTAGLWFAVTPEVQMYAQEGRSYALVCALVALATWQFTGLGADATPGRWSRYGAVVLAASLLHEFAVLALLAHGAALLSSPAATSRARRCFAVTAVAVAVALAPLAVVSAAQSGQVSWISGPSAREWCEIAGFTALALVCGWFLVRRGGSAAAVRVPALALALLPTAALLAAAVHEPVYVDRYVLYSHVGLALLGGAALVRAAEGAGRVVRGRGARAAAAGAAGLVCAAALLPVSAQMRTPDSRKDDVTAIAAEAGRLSAGADAVLFTPARRREWVLSYPGSLASARDVALAESPAASGTLQGVEAAPAEIGRRLARSRVVVVLSDPGGQPLDTTPAERVKRQVLARDFVVCARTELKGGRVTLHARTVCPPPVR</sequence>
<feature type="transmembrane region" description="Helical" evidence="8">
    <location>
        <begin position="320"/>
        <end position="341"/>
    </location>
</feature>
<evidence type="ECO:0000256" key="8">
    <source>
        <dbReference type="SAM" id="Phobius"/>
    </source>
</evidence>
<dbReference type="GO" id="GO:0016763">
    <property type="term" value="F:pentosyltransferase activity"/>
    <property type="evidence" value="ECO:0007669"/>
    <property type="project" value="TreeGrafter"/>
</dbReference>
<keyword evidence="6 8" id="KW-1133">Transmembrane helix</keyword>
<dbReference type="KEGG" id="sgj:IAG43_00650"/>
<feature type="transmembrane region" description="Helical" evidence="8">
    <location>
        <begin position="128"/>
        <end position="147"/>
    </location>
</feature>
<dbReference type="Proteomes" id="UP000516230">
    <property type="component" value="Chromosome"/>
</dbReference>
<feature type="transmembrane region" description="Helical" evidence="8">
    <location>
        <begin position="159"/>
        <end position="183"/>
    </location>
</feature>
<dbReference type="GO" id="GO:0010041">
    <property type="term" value="P:response to iron(III) ion"/>
    <property type="evidence" value="ECO:0007669"/>
    <property type="project" value="TreeGrafter"/>
</dbReference>
<organism evidence="9 10">
    <name type="scientific">Streptomyces genisteinicus</name>
    <dbReference type="NCBI Taxonomy" id="2768068"/>
    <lineage>
        <taxon>Bacteria</taxon>
        <taxon>Bacillati</taxon>
        <taxon>Actinomycetota</taxon>
        <taxon>Actinomycetes</taxon>
        <taxon>Kitasatosporales</taxon>
        <taxon>Streptomycetaceae</taxon>
        <taxon>Streptomyces</taxon>
    </lineage>
</organism>
<dbReference type="GO" id="GO:0009103">
    <property type="term" value="P:lipopolysaccharide biosynthetic process"/>
    <property type="evidence" value="ECO:0007669"/>
    <property type="project" value="UniProtKB-ARBA"/>
</dbReference>
<dbReference type="AlphaFoldDB" id="A0A7H0I316"/>
<protein>
    <submittedName>
        <fullName evidence="9">Uncharacterized protein</fullName>
    </submittedName>
</protein>
<evidence type="ECO:0000313" key="10">
    <source>
        <dbReference type="Proteomes" id="UP000516230"/>
    </source>
</evidence>
<keyword evidence="2" id="KW-1003">Cell membrane</keyword>
<feature type="transmembrane region" description="Helical" evidence="8">
    <location>
        <begin position="229"/>
        <end position="250"/>
    </location>
</feature>
<proteinExistence type="predicted"/>
<feature type="transmembrane region" description="Helical" evidence="8">
    <location>
        <begin position="195"/>
        <end position="217"/>
    </location>
</feature>
<evidence type="ECO:0000256" key="6">
    <source>
        <dbReference type="ARBA" id="ARBA00022989"/>
    </source>
</evidence>
<evidence type="ECO:0000313" key="9">
    <source>
        <dbReference type="EMBL" id="QNP67182.1"/>
    </source>
</evidence>
<keyword evidence="4" id="KW-0808">Transferase</keyword>
<evidence type="ECO:0000256" key="5">
    <source>
        <dbReference type="ARBA" id="ARBA00022692"/>
    </source>
</evidence>
<dbReference type="EMBL" id="CP060825">
    <property type="protein sequence ID" value="QNP67182.1"/>
    <property type="molecule type" value="Genomic_DNA"/>
</dbReference>
<gene>
    <name evidence="9" type="ORF">IAG43_00650</name>
</gene>
<evidence type="ECO:0000256" key="2">
    <source>
        <dbReference type="ARBA" id="ARBA00022475"/>
    </source>
</evidence>
<dbReference type="InterPro" id="IPR050297">
    <property type="entry name" value="LipidA_mod_glycosyltrf_83"/>
</dbReference>
<dbReference type="GO" id="GO:0005886">
    <property type="term" value="C:plasma membrane"/>
    <property type="evidence" value="ECO:0007669"/>
    <property type="project" value="UniProtKB-SubCell"/>
</dbReference>
<feature type="transmembrane region" description="Helical" evidence="8">
    <location>
        <begin position="257"/>
        <end position="278"/>
    </location>
</feature>
<name>A0A7H0I316_9ACTN</name>
<evidence type="ECO:0000256" key="3">
    <source>
        <dbReference type="ARBA" id="ARBA00022676"/>
    </source>
</evidence>
<dbReference type="PANTHER" id="PTHR33908">
    <property type="entry name" value="MANNOSYLTRANSFERASE YKCB-RELATED"/>
    <property type="match status" value="1"/>
</dbReference>
<keyword evidence="10" id="KW-1185">Reference proteome</keyword>
<evidence type="ECO:0000256" key="1">
    <source>
        <dbReference type="ARBA" id="ARBA00004651"/>
    </source>
</evidence>
<keyword evidence="7 8" id="KW-0472">Membrane</keyword>
<accession>A0A7H0I316</accession>
<feature type="transmembrane region" description="Helical" evidence="8">
    <location>
        <begin position="290"/>
        <end position="308"/>
    </location>
</feature>
<reference evidence="9 10" key="1">
    <citation type="submission" date="2020-08" db="EMBL/GenBank/DDBJ databases">
        <title>A novel species.</title>
        <authorList>
            <person name="Gao J."/>
        </authorList>
    </citation>
    <scope>NUCLEOTIDE SEQUENCE [LARGE SCALE GENOMIC DNA]</scope>
    <source>
        <strain evidence="9 10">CRPJ-33</strain>
    </source>
</reference>
<keyword evidence="3" id="KW-0328">Glycosyltransferase</keyword>